<organism evidence="2 3">
    <name type="scientific">Halorussus caseinilyticus</name>
    <dbReference type="NCBI Taxonomy" id="3034025"/>
    <lineage>
        <taxon>Archaea</taxon>
        <taxon>Methanobacteriati</taxon>
        <taxon>Methanobacteriota</taxon>
        <taxon>Stenosarchaea group</taxon>
        <taxon>Halobacteria</taxon>
        <taxon>Halobacteriales</taxon>
        <taxon>Haladaptataceae</taxon>
        <taxon>Halorussus</taxon>
    </lineage>
</organism>
<sequence>MSRNCDLLDRRGVSETIGFVFVFALVTASIGVVYTTGIGGLEDAREDEQLTNAVRAFDVLADNVGDVTSEGAPSRATELKLSGASVGFGDPVGITVQVNDTDSDANLTYTQTTRPLVYDAPAGQVVYSAGATFRVDGGDAAMRSEPGLVVTDRQSVVPLVVTYPASDSGGVGGSSTVLVVAHRQSVELGGRFDTGPDPADEARVNVTVNSPRAAAWGRYFESLGMSPPNSNPAAADPSDGEVTYQFFTDRLLVPESVVEFEIAG</sequence>
<dbReference type="GeneID" id="79302724"/>
<proteinExistence type="predicted"/>
<protein>
    <recommendedName>
        <fullName evidence="4">Flagellin</fullName>
    </recommendedName>
</protein>
<evidence type="ECO:0008006" key="4">
    <source>
        <dbReference type="Google" id="ProtNLM"/>
    </source>
</evidence>
<evidence type="ECO:0000313" key="3">
    <source>
        <dbReference type="Proteomes" id="UP001596407"/>
    </source>
</evidence>
<feature type="transmembrane region" description="Helical" evidence="1">
    <location>
        <begin position="12"/>
        <end position="34"/>
    </location>
</feature>
<name>A0ABD5WJ69_9EURY</name>
<evidence type="ECO:0000313" key="2">
    <source>
        <dbReference type="EMBL" id="MFC7080622.1"/>
    </source>
</evidence>
<evidence type="ECO:0000256" key="1">
    <source>
        <dbReference type="SAM" id="Phobius"/>
    </source>
</evidence>
<reference evidence="2 3" key="1">
    <citation type="journal article" date="2019" name="Int. J. Syst. Evol. Microbiol.">
        <title>The Global Catalogue of Microorganisms (GCM) 10K type strain sequencing project: providing services to taxonomists for standard genome sequencing and annotation.</title>
        <authorList>
            <consortium name="The Broad Institute Genomics Platform"/>
            <consortium name="The Broad Institute Genome Sequencing Center for Infectious Disease"/>
            <person name="Wu L."/>
            <person name="Ma J."/>
        </authorList>
    </citation>
    <scope>NUCLEOTIDE SEQUENCE [LARGE SCALE GENOMIC DNA]</scope>
    <source>
        <strain evidence="2 3">DT72</strain>
    </source>
</reference>
<comment type="caution">
    <text evidence="2">The sequence shown here is derived from an EMBL/GenBank/DDBJ whole genome shotgun (WGS) entry which is preliminary data.</text>
</comment>
<keyword evidence="3" id="KW-1185">Reference proteome</keyword>
<keyword evidence="1" id="KW-0472">Membrane</keyword>
<dbReference type="InterPro" id="IPR055713">
    <property type="entry name" value="DUF7289"/>
</dbReference>
<keyword evidence="1" id="KW-1133">Transmembrane helix</keyword>
<dbReference type="AlphaFoldDB" id="A0ABD5WJ69"/>
<dbReference type="Pfam" id="PF23960">
    <property type="entry name" value="DUF7289"/>
    <property type="match status" value="1"/>
</dbReference>
<keyword evidence="1" id="KW-0812">Transmembrane</keyword>
<dbReference type="EMBL" id="JBHSZH010000005">
    <property type="protein sequence ID" value="MFC7080622.1"/>
    <property type="molecule type" value="Genomic_DNA"/>
</dbReference>
<dbReference type="Proteomes" id="UP001596407">
    <property type="component" value="Unassembled WGS sequence"/>
</dbReference>
<accession>A0ABD5WJ69</accession>
<gene>
    <name evidence="2" type="ORF">ACFQJ6_11350</name>
</gene>
<dbReference type="RefSeq" id="WP_276281516.1">
    <property type="nucleotide sequence ID" value="NZ_CP119809.1"/>
</dbReference>